<dbReference type="InterPro" id="IPR008979">
    <property type="entry name" value="Galactose-bd-like_sf"/>
</dbReference>
<evidence type="ECO:0000313" key="10">
    <source>
        <dbReference type="EMBL" id="MCR2804761.1"/>
    </source>
</evidence>
<dbReference type="Gene3D" id="2.70.98.10">
    <property type="match status" value="1"/>
</dbReference>
<gene>
    <name evidence="10" type="ORF">NQZ67_12810</name>
</gene>
<dbReference type="InterPro" id="IPR011013">
    <property type="entry name" value="Gal_mutarotase_sf_dom"/>
</dbReference>
<dbReference type="InterPro" id="IPR017853">
    <property type="entry name" value="GH"/>
</dbReference>
<feature type="domain" description="Beta galactosidase small chain/" evidence="9">
    <location>
        <begin position="745"/>
        <end position="1015"/>
    </location>
</feature>
<dbReference type="Pfam" id="PF02837">
    <property type="entry name" value="Glyco_hydro_2_N"/>
    <property type="match status" value="1"/>
</dbReference>
<dbReference type="SUPFAM" id="SSF49303">
    <property type="entry name" value="beta-Galactosidase/glucuronidase domain"/>
    <property type="match status" value="2"/>
</dbReference>
<keyword evidence="5 8" id="KW-0378">Hydrolase</keyword>
<reference evidence="10" key="1">
    <citation type="submission" date="2022-08" db="EMBL/GenBank/DDBJ databases">
        <title>The genomic sequence of strain Paenibacillus sp. SCIV0701.</title>
        <authorList>
            <person name="Zhao H."/>
        </authorList>
    </citation>
    <scope>NUCLEOTIDE SEQUENCE</scope>
    <source>
        <strain evidence="10">SCIV0701</strain>
    </source>
</reference>
<dbReference type="InterPro" id="IPR050347">
    <property type="entry name" value="Bact_Beta-galactosidase"/>
</dbReference>
<dbReference type="SUPFAM" id="SSF74650">
    <property type="entry name" value="Galactose mutarotase-like"/>
    <property type="match status" value="1"/>
</dbReference>
<dbReference type="InterPro" id="IPR023230">
    <property type="entry name" value="Glyco_hydro_2_CS"/>
</dbReference>
<evidence type="ECO:0000256" key="4">
    <source>
        <dbReference type="ARBA" id="ARBA00013303"/>
    </source>
</evidence>
<dbReference type="Proteomes" id="UP001141950">
    <property type="component" value="Unassembled WGS sequence"/>
</dbReference>
<evidence type="ECO:0000256" key="1">
    <source>
        <dbReference type="ARBA" id="ARBA00001412"/>
    </source>
</evidence>
<dbReference type="InterPro" id="IPR014718">
    <property type="entry name" value="GH-type_carb-bd"/>
</dbReference>
<dbReference type="Pfam" id="PF16353">
    <property type="entry name" value="LacZ_4"/>
    <property type="match status" value="1"/>
</dbReference>
<dbReference type="InterPro" id="IPR006101">
    <property type="entry name" value="Glyco_hydro_2"/>
</dbReference>
<dbReference type="EMBL" id="JANIPJ010000008">
    <property type="protein sequence ID" value="MCR2804761.1"/>
    <property type="molecule type" value="Genomic_DNA"/>
</dbReference>
<evidence type="ECO:0000256" key="7">
    <source>
        <dbReference type="ARBA" id="ARBA00032230"/>
    </source>
</evidence>
<comment type="caution">
    <text evidence="10">The sequence shown here is derived from an EMBL/GenBank/DDBJ whole genome shotgun (WGS) entry which is preliminary data.</text>
</comment>
<dbReference type="PROSITE" id="PS00719">
    <property type="entry name" value="GLYCOSYL_HYDROL_F2_1"/>
    <property type="match status" value="1"/>
</dbReference>
<dbReference type="AlphaFoldDB" id="A0A9X2MQ30"/>
<evidence type="ECO:0000256" key="2">
    <source>
        <dbReference type="ARBA" id="ARBA00007401"/>
    </source>
</evidence>
<dbReference type="SUPFAM" id="SSF51445">
    <property type="entry name" value="(Trans)glycosidases"/>
    <property type="match status" value="1"/>
</dbReference>
<keyword evidence="6 8" id="KW-0326">Glycosidase</keyword>
<dbReference type="Pfam" id="PF00703">
    <property type="entry name" value="Glyco_hydro_2"/>
    <property type="match status" value="1"/>
</dbReference>
<name>A0A9X2MQ30_9BACL</name>
<keyword evidence="11" id="KW-1185">Reference proteome</keyword>
<dbReference type="SUPFAM" id="SSF49785">
    <property type="entry name" value="Galactose-binding domain-like"/>
    <property type="match status" value="1"/>
</dbReference>
<evidence type="ECO:0000313" key="11">
    <source>
        <dbReference type="Proteomes" id="UP001141950"/>
    </source>
</evidence>
<proteinExistence type="inferred from homology"/>
<dbReference type="InterPro" id="IPR004199">
    <property type="entry name" value="B-gal_small/dom_5"/>
</dbReference>
<dbReference type="Pfam" id="PF02929">
    <property type="entry name" value="Bgal_small_N"/>
    <property type="match status" value="1"/>
</dbReference>
<dbReference type="FunFam" id="3.20.20.80:FF:000018">
    <property type="entry name" value="Beta-galactosidase"/>
    <property type="match status" value="1"/>
</dbReference>
<sequence>MLEIDKYWEDPRTLHINREKPRAYYIPHADAEGAVSRKRGRSPYYQTLNGAWKFQYHASVEEVRDSFYEADYDAGSWSSLLVPSCWQNNGYDSMHYSNLNYTIPCDPPFVPDDNPAGLYIRKFNLSPDWTEKDKYVVFEGVNACFYLWVNGSFVGYSQGSRVPAEFNISKHLVSGVNRMAVMVLKFCDGTYLEDQDLWRYTGIFRDVYMLARDKAHIRDVFVRTTLLNGDREAQLNIELEMAGGAVVQAVLRDPSGIEIAAAQGEIGQTGQLLMEVLDPQLWSAEQPVLYELLLSSGEEVLRFSVGFRRVEIQEGVFQINGVPVKLKGVNRHDSHPSLGQTIPLQHMIQDLQVMKRHNINTIRASHYPNDPRFLELCNEYGFYVVDEADLECHGLAIADNWDNMAKGLGMQSYTDFHELSNNPDWEEAFVDRAVRMVERDKNNPCVVIWSMGNESGYGPNHIAMAKWTRERDSARPVHYEGAASLYLGHPDTSALDMESRMYASVPEIEAYAKDESKLKPLFLCEYSHAMGNGPGDLLDYWNVIYAEPKLMGGCVWEWCDHGIERKTEHGDTYYAYGGDFGEKPHDGNFCIDGLVAPDRTPHTGLLELKQVIAPVRMEAVELEKGRLQIHNLYDFVDLSHLVFYWKVEREGVLLQQGELRGLRTAPHTGEVVELPLQPKLFSLDAVSLTISCCLEEENVWAERGHEIMFQQFELTSSVGNGASKLFENKASHTSIQVLEEERKLLITGFDFSHSFDLRKGMPDQLTRHGVALLEQPLSFNMWRAPLDNDRPLVARWEYEGLEHAGMKVYRCDWEQRAEGEVVVTVEFSLGLYTRRPIVRGSAQWLFDAQGAVTVKASAEVKKEIDFLPRFGLQLRMPAAMNTVDYVGYGPHESYVDKRQSVRKGRYVQRVEEMGESYIMPQENGSRWGTEWAVVSNELGMGLLLDGTEPFSLNASRYLPQDLTAAKHTYELQQRKETIVQLDYKMSGVGSHSCGPKLMDKYQLKEKQFDFQFTLRPVFKEDE</sequence>
<dbReference type="SMART" id="SM01038">
    <property type="entry name" value="Bgal_small_N"/>
    <property type="match status" value="1"/>
</dbReference>
<dbReference type="PANTHER" id="PTHR46323">
    <property type="entry name" value="BETA-GALACTOSIDASE"/>
    <property type="match status" value="1"/>
</dbReference>
<dbReference type="InterPro" id="IPR006103">
    <property type="entry name" value="Glyco_hydro_2_cat"/>
</dbReference>
<dbReference type="InterPro" id="IPR006102">
    <property type="entry name" value="Ig-like_GH2"/>
</dbReference>
<protein>
    <recommendedName>
        <fullName evidence="4 8">Beta-galactosidase</fullName>
        <ecNumber evidence="3 8">3.2.1.23</ecNumber>
    </recommendedName>
    <alternativeName>
        <fullName evidence="7 8">Lactase</fullName>
    </alternativeName>
</protein>
<dbReference type="PRINTS" id="PR00132">
    <property type="entry name" value="GLHYDRLASE2"/>
</dbReference>
<organism evidence="10 11">
    <name type="scientific">Paenibacillus soyae</name>
    <dbReference type="NCBI Taxonomy" id="2969249"/>
    <lineage>
        <taxon>Bacteria</taxon>
        <taxon>Bacillati</taxon>
        <taxon>Bacillota</taxon>
        <taxon>Bacilli</taxon>
        <taxon>Bacillales</taxon>
        <taxon>Paenibacillaceae</taxon>
        <taxon>Paenibacillus</taxon>
    </lineage>
</organism>
<dbReference type="InterPro" id="IPR036156">
    <property type="entry name" value="Beta-gal/glucu_dom_sf"/>
</dbReference>
<dbReference type="InterPro" id="IPR032312">
    <property type="entry name" value="LacZ_4"/>
</dbReference>
<dbReference type="Pfam" id="PF02836">
    <property type="entry name" value="Glyco_hydro_2_C"/>
    <property type="match status" value="1"/>
</dbReference>
<evidence type="ECO:0000256" key="6">
    <source>
        <dbReference type="ARBA" id="ARBA00023295"/>
    </source>
</evidence>
<dbReference type="InterPro" id="IPR013783">
    <property type="entry name" value="Ig-like_fold"/>
</dbReference>
<comment type="catalytic activity">
    <reaction evidence="1 8">
        <text>Hydrolysis of terminal non-reducing beta-D-galactose residues in beta-D-galactosides.</text>
        <dbReference type="EC" id="3.2.1.23"/>
    </reaction>
</comment>
<dbReference type="PANTHER" id="PTHR46323:SF2">
    <property type="entry name" value="BETA-GALACTOSIDASE"/>
    <property type="match status" value="1"/>
</dbReference>
<evidence type="ECO:0000259" key="9">
    <source>
        <dbReference type="SMART" id="SM01038"/>
    </source>
</evidence>
<accession>A0A9X2MQ30</accession>
<evidence type="ECO:0000256" key="8">
    <source>
        <dbReference type="RuleBase" id="RU361154"/>
    </source>
</evidence>
<dbReference type="InterPro" id="IPR006104">
    <property type="entry name" value="Glyco_hydro_2_N"/>
</dbReference>
<evidence type="ECO:0000256" key="3">
    <source>
        <dbReference type="ARBA" id="ARBA00012756"/>
    </source>
</evidence>
<dbReference type="EC" id="3.2.1.23" evidence="3 8"/>
<dbReference type="GO" id="GO:0004565">
    <property type="term" value="F:beta-galactosidase activity"/>
    <property type="evidence" value="ECO:0007669"/>
    <property type="project" value="UniProtKB-EC"/>
</dbReference>
<dbReference type="Gene3D" id="2.60.120.260">
    <property type="entry name" value="Galactose-binding domain-like"/>
    <property type="match status" value="1"/>
</dbReference>
<comment type="similarity">
    <text evidence="2 8">Belongs to the glycosyl hydrolase 2 family.</text>
</comment>
<evidence type="ECO:0000256" key="5">
    <source>
        <dbReference type="ARBA" id="ARBA00022801"/>
    </source>
</evidence>
<dbReference type="GO" id="GO:0030246">
    <property type="term" value="F:carbohydrate binding"/>
    <property type="evidence" value="ECO:0007669"/>
    <property type="project" value="InterPro"/>
</dbReference>
<dbReference type="GO" id="GO:0009341">
    <property type="term" value="C:beta-galactosidase complex"/>
    <property type="evidence" value="ECO:0007669"/>
    <property type="project" value="InterPro"/>
</dbReference>
<dbReference type="Gene3D" id="3.20.20.80">
    <property type="entry name" value="Glycosidases"/>
    <property type="match status" value="1"/>
</dbReference>
<dbReference type="GO" id="GO:0005990">
    <property type="term" value="P:lactose catabolic process"/>
    <property type="evidence" value="ECO:0007669"/>
    <property type="project" value="TreeGrafter"/>
</dbReference>
<dbReference type="Gene3D" id="2.60.40.10">
    <property type="entry name" value="Immunoglobulins"/>
    <property type="match status" value="2"/>
</dbReference>